<gene>
    <name evidence="2" type="ORF">CXY01_15390</name>
</gene>
<dbReference type="EMBL" id="BJUB01000004">
    <property type="protein sequence ID" value="GEK21019.1"/>
    <property type="molecule type" value="Genomic_DNA"/>
</dbReference>
<comment type="caution">
    <text evidence="2">The sequence shown here is derived from an EMBL/GenBank/DDBJ whole genome shotgun (WGS) entry which is preliminary data.</text>
</comment>
<keyword evidence="1" id="KW-0812">Transmembrane</keyword>
<protein>
    <submittedName>
        <fullName evidence="2">ABC transporter permease</fullName>
    </submittedName>
</protein>
<feature type="transmembrane region" description="Helical" evidence="1">
    <location>
        <begin position="61"/>
        <end position="88"/>
    </location>
</feature>
<name>A0A510V2D0_9CELL</name>
<dbReference type="Pfam" id="PF12730">
    <property type="entry name" value="ABC2_membrane_4"/>
    <property type="match status" value="1"/>
</dbReference>
<sequence>MSPAWTVELLKVRRSPVARTAFGAMAVIAAFFSVGAALLAARGTAEGSLAGAKVAAMVEGVGWSAVSGAFGQIVSVLWLLGTGVIAAWSCGREYSDRTLGQLLALPTPSSRIAAAKLGSVMLASSTAAVGAALLTLVGGVVAGMGLPGSGDLQTLGTGVLAGVAGAWLALPFAWVATVGRGYLPAVGALLGIVMVSQVVVLLGGGSWFPWAVPSLLVGAGGAEAAADVSGLGVALVVSVGAAAWASTVRTWSRLQLD</sequence>
<feature type="transmembrane region" description="Helical" evidence="1">
    <location>
        <begin position="182"/>
        <end position="208"/>
    </location>
</feature>
<feature type="transmembrane region" description="Helical" evidence="1">
    <location>
        <begin position="120"/>
        <end position="146"/>
    </location>
</feature>
<evidence type="ECO:0000313" key="3">
    <source>
        <dbReference type="Proteomes" id="UP000321118"/>
    </source>
</evidence>
<dbReference type="AlphaFoldDB" id="A0A510V2D0"/>
<evidence type="ECO:0000256" key="1">
    <source>
        <dbReference type="SAM" id="Phobius"/>
    </source>
</evidence>
<accession>A0A510V2D0</accession>
<organism evidence="2 3">
    <name type="scientific">Cellulomonas xylanilytica</name>
    <dbReference type="NCBI Taxonomy" id="233583"/>
    <lineage>
        <taxon>Bacteria</taxon>
        <taxon>Bacillati</taxon>
        <taxon>Actinomycetota</taxon>
        <taxon>Actinomycetes</taxon>
        <taxon>Micrococcales</taxon>
        <taxon>Cellulomonadaceae</taxon>
        <taxon>Cellulomonas</taxon>
    </lineage>
</organism>
<dbReference type="Proteomes" id="UP000321118">
    <property type="component" value="Unassembled WGS sequence"/>
</dbReference>
<feature type="transmembrane region" description="Helical" evidence="1">
    <location>
        <begin position="152"/>
        <end position="175"/>
    </location>
</feature>
<dbReference type="OrthoDB" id="4336274at2"/>
<feature type="transmembrane region" description="Helical" evidence="1">
    <location>
        <begin position="21"/>
        <end position="41"/>
    </location>
</feature>
<feature type="transmembrane region" description="Helical" evidence="1">
    <location>
        <begin position="228"/>
        <end position="248"/>
    </location>
</feature>
<dbReference type="RefSeq" id="WP_146926742.1">
    <property type="nucleotide sequence ID" value="NZ_BJUB01000004.1"/>
</dbReference>
<proteinExistence type="predicted"/>
<keyword evidence="1" id="KW-1133">Transmembrane helix</keyword>
<evidence type="ECO:0000313" key="2">
    <source>
        <dbReference type="EMBL" id="GEK21019.1"/>
    </source>
</evidence>
<keyword evidence="3" id="KW-1185">Reference proteome</keyword>
<reference evidence="2 3" key="1">
    <citation type="submission" date="2019-07" db="EMBL/GenBank/DDBJ databases">
        <title>Whole genome shotgun sequence of Cellulomonas xylanilytica NBRC 101102.</title>
        <authorList>
            <person name="Hosoyama A."/>
            <person name="Uohara A."/>
            <person name="Ohji S."/>
            <person name="Ichikawa N."/>
        </authorList>
    </citation>
    <scope>NUCLEOTIDE SEQUENCE [LARGE SCALE GENOMIC DNA]</scope>
    <source>
        <strain evidence="2 3">NBRC 101102</strain>
    </source>
</reference>
<keyword evidence="1" id="KW-0472">Membrane</keyword>